<organism evidence="3 4">
    <name type="scientific">Pinctada imbricata</name>
    <name type="common">Atlantic pearl-oyster</name>
    <name type="synonym">Pinctada martensii</name>
    <dbReference type="NCBI Taxonomy" id="66713"/>
    <lineage>
        <taxon>Eukaryota</taxon>
        <taxon>Metazoa</taxon>
        <taxon>Spiralia</taxon>
        <taxon>Lophotrochozoa</taxon>
        <taxon>Mollusca</taxon>
        <taxon>Bivalvia</taxon>
        <taxon>Autobranchia</taxon>
        <taxon>Pteriomorphia</taxon>
        <taxon>Pterioida</taxon>
        <taxon>Pterioidea</taxon>
        <taxon>Pteriidae</taxon>
        <taxon>Pinctada</taxon>
    </lineage>
</organism>
<dbReference type="Pfam" id="PF12894">
    <property type="entry name" value="ANAPC4_WD40"/>
    <property type="match status" value="1"/>
</dbReference>
<dbReference type="EMBL" id="VSWD01000010">
    <property type="protein sequence ID" value="KAK3090820.1"/>
    <property type="molecule type" value="Genomic_DNA"/>
</dbReference>
<dbReference type="InterPro" id="IPR015943">
    <property type="entry name" value="WD40/YVTN_repeat-like_dom_sf"/>
</dbReference>
<evidence type="ECO:0000313" key="4">
    <source>
        <dbReference type="Proteomes" id="UP001186944"/>
    </source>
</evidence>
<name>A0AA89BPR2_PINIB</name>
<comment type="caution">
    <text evidence="3">The sequence shown here is derived from an EMBL/GenBank/DDBJ whole genome shotgun (WGS) entry which is preliminary data.</text>
</comment>
<keyword evidence="1" id="KW-0853">WD repeat</keyword>
<protein>
    <recommendedName>
        <fullName evidence="2">Anaphase-promoting complex subunit 4-like WD40 domain-containing protein</fullName>
    </recommendedName>
</protein>
<proteinExistence type="predicted"/>
<dbReference type="InterPro" id="IPR036322">
    <property type="entry name" value="WD40_repeat_dom_sf"/>
</dbReference>
<feature type="domain" description="Anaphase-promoting complex subunit 4-like WD40" evidence="2">
    <location>
        <begin position="20"/>
        <end position="76"/>
    </location>
</feature>
<dbReference type="PANTHER" id="PTHR47822">
    <property type="entry name" value="CARBOHYDRATE BINDING DOMAIN CONTAINING PROTEIN"/>
    <property type="match status" value="1"/>
</dbReference>
<dbReference type="Pfam" id="PF00400">
    <property type="entry name" value="WD40"/>
    <property type="match status" value="2"/>
</dbReference>
<dbReference type="Proteomes" id="UP001186944">
    <property type="component" value="Unassembled WGS sequence"/>
</dbReference>
<keyword evidence="4" id="KW-1185">Reference proteome</keyword>
<dbReference type="PROSITE" id="PS50082">
    <property type="entry name" value="WD_REPEATS_2"/>
    <property type="match status" value="1"/>
</dbReference>
<feature type="repeat" description="WD" evidence="1">
    <location>
        <begin position="171"/>
        <end position="200"/>
    </location>
</feature>
<accession>A0AA89BPR2</accession>
<dbReference type="PANTHER" id="PTHR47822:SF3">
    <property type="entry name" value="ANAPHASE-PROMOTING COMPLEX SUBUNIT 4-LIKE WD40 DOMAIN-CONTAINING PROTEIN"/>
    <property type="match status" value="1"/>
</dbReference>
<dbReference type="Gene3D" id="2.130.10.10">
    <property type="entry name" value="YVTN repeat-like/Quinoprotein amine dehydrogenase"/>
    <property type="match status" value="2"/>
</dbReference>
<reference evidence="3" key="1">
    <citation type="submission" date="2019-08" db="EMBL/GenBank/DDBJ databases">
        <title>The improved chromosome-level genome for the pearl oyster Pinctada fucata martensii using PacBio sequencing and Hi-C.</title>
        <authorList>
            <person name="Zheng Z."/>
        </authorList>
    </citation>
    <scope>NUCLEOTIDE SEQUENCE</scope>
    <source>
        <strain evidence="3">ZZ-2019</strain>
        <tissue evidence="3">Adductor muscle</tissue>
    </source>
</reference>
<dbReference type="InterPro" id="IPR024977">
    <property type="entry name" value="Apc4-like_WD40_dom"/>
</dbReference>
<dbReference type="SUPFAM" id="SSF50978">
    <property type="entry name" value="WD40 repeat-like"/>
    <property type="match status" value="1"/>
</dbReference>
<gene>
    <name evidence="3" type="ORF">FSP39_014936</name>
</gene>
<dbReference type="AlphaFoldDB" id="A0AA89BPR2"/>
<evidence type="ECO:0000259" key="2">
    <source>
        <dbReference type="Pfam" id="PF12894"/>
    </source>
</evidence>
<evidence type="ECO:0000256" key="1">
    <source>
        <dbReference type="PROSITE-ProRule" id="PRU00221"/>
    </source>
</evidence>
<dbReference type="InterPro" id="IPR001680">
    <property type="entry name" value="WD40_rpt"/>
</dbReference>
<evidence type="ECO:0000313" key="3">
    <source>
        <dbReference type="EMBL" id="KAK3090820.1"/>
    </source>
</evidence>
<sequence length="337" mass="37260">GKEWPSKFSGLEIFKEIHYDSSLDSIYALQYSFDSEVLAVGFASGAIHLYNSRTGEMVSELRKPRYGGMQIMCLRFHPKEHHILLATTSDGKILACNTKDGTVNEVASEKGNEINCLDFSCEGFEFATGGKDLAVRIYNAKTYQLLHTFEGYSKKSVSSDDREHCPVSQRIWCLKFHPDNPDIFMTGGWDNQIKIWDIRSEADPVRRSISGPHICGDAIDVQWSEKKGYVEILTGSWCAKDGLQIWKYSEPEKGAKSVPFQSSKGAYLYTAKFCDNDVVMAGGSGTNSVEAINSETGELIGEVKMQKPIQALDTCRGGRLFAVGGGEFNLILGGLIS</sequence>
<dbReference type="SMART" id="SM00320">
    <property type="entry name" value="WD40"/>
    <property type="match status" value="5"/>
</dbReference>
<feature type="non-terminal residue" evidence="3">
    <location>
        <position position="1"/>
    </location>
</feature>